<keyword evidence="2" id="KW-0614">Plasmid</keyword>
<protein>
    <recommendedName>
        <fullName evidence="4">Cytochrome c domain-containing protein</fullName>
    </recommendedName>
</protein>
<reference evidence="2" key="1">
    <citation type="submission" date="2020-11" db="EMBL/GenBank/DDBJ databases">
        <title>Complete genome sequence of a novel pathogenic Methylobacterium strain isolated from rice in Vietnam.</title>
        <authorList>
            <person name="Lai K."/>
            <person name="Okazaki S."/>
            <person name="Higashi K."/>
            <person name="Mori H."/>
            <person name="Toyoda A."/>
            <person name="Kurokawa K."/>
        </authorList>
    </citation>
    <scope>NUCLEOTIDE SEQUENCE</scope>
    <source>
        <strain evidence="2">VL1</strain>
        <plasmid evidence="2">pVL1_1</plasmid>
    </source>
</reference>
<accession>A0A8H9C9U4</accession>
<proteinExistence type="predicted"/>
<dbReference type="Proteomes" id="UP000663508">
    <property type="component" value="Plasmid pVL1_1"/>
</dbReference>
<organism evidence="2 3">
    <name type="scientific">Methylobacterium indicum</name>
    <dbReference type="NCBI Taxonomy" id="1775910"/>
    <lineage>
        <taxon>Bacteria</taxon>
        <taxon>Pseudomonadati</taxon>
        <taxon>Pseudomonadota</taxon>
        <taxon>Alphaproteobacteria</taxon>
        <taxon>Hyphomicrobiales</taxon>
        <taxon>Methylobacteriaceae</taxon>
        <taxon>Methylobacterium</taxon>
    </lineage>
</organism>
<geneLocation type="plasmid" evidence="2 3">
    <name>pVL1_1</name>
</geneLocation>
<dbReference type="EMBL" id="AP024146">
    <property type="protein sequence ID" value="BCM87603.1"/>
    <property type="molecule type" value="Genomic_DNA"/>
</dbReference>
<evidence type="ECO:0008006" key="4">
    <source>
        <dbReference type="Google" id="ProtNLM"/>
    </source>
</evidence>
<evidence type="ECO:0000313" key="3">
    <source>
        <dbReference type="Proteomes" id="UP000663508"/>
    </source>
</evidence>
<evidence type="ECO:0000256" key="1">
    <source>
        <dbReference type="SAM" id="MobiDB-lite"/>
    </source>
</evidence>
<evidence type="ECO:0000313" key="2">
    <source>
        <dbReference type="EMBL" id="BCM87603.1"/>
    </source>
</evidence>
<dbReference type="AlphaFoldDB" id="A0A8H9C9U4"/>
<gene>
    <name evidence="2" type="ORF">mvi_60640</name>
</gene>
<dbReference type="KEGG" id="mind:mvi_60640"/>
<sequence>MLVPRSGGAETLPEAQVQGVTPTEAQAQAATAFRDSTDAPPPGWTGPVFKLSRDYPRTPPTCAAPWLKRDVSFNDPKPDWEHGWKSYIQDVIDYVKQGQDPDLPDHVGWRVAVGGETRWFHVPWMAYDGERGREFVHGLTNELSTASSAFRDGGRGSGKHQLLGASPQNGIDPLFETWSVGMYNPCGAWSLGQVFPPSGEPATTRQDGRLLAKGLPFPPGTVVIKLLNSTADERLVPYLKGSTNWQVNGHRQTGPASYDTCERAVRRVHLVQIDLAVVDPRSPTRWVYSTLAYDGTLPGSSIWDRLRPLGVQWGSDPGTFPAVPSTASRSLRETILAPIGLPEHYGCERRLAGVVDQANSSCVSCHMGAYGAAPGSLNVQGQNVPAIFNFGDMCTQYNLGNKNYFSNYRYPAPYPSGQFDQAIPLDSSLQVAVAFAQYGVFRNPHNPQAQKVCPSPLAGEAAAIR</sequence>
<feature type="region of interest" description="Disordered" evidence="1">
    <location>
        <begin position="1"/>
        <end position="52"/>
    </location>
</feature>
<name>A0A8H9C9U4_9HYPH</name>
<feature type="compositionally biased region" description="Low complexity" evidence="1">
    <location>
        <begin position="23"/>
        <end position="32"/>
    </location>
</feature>